<organism evidence="1 2">
    <name type="scientific">Musa troglodytarum</name>
    <name type="common">fe'i banana</name>
    <dbReference type="NCBI Taxonomy" id="320322"/>
    <lineage>
        <taxon>Eukaryota</taxon>
        <taxon>Viridiplantae</taxon>
        <taxon>Streptophyta</taxon>
        <taxon>Embryophyta</taxon>
        <taxon>Tracheophyta</taxon>
        <taxon>Spermatophyta</taxon>
        <taxon>Magnoliopsida</taxon>
        <taxon>Liliopsida</taxon>
        <taxon>Zingiberales</taxon>
        <taxon>Musaceae</taxon>
        <taxon>Musa</taxon>
    </lineage>
</organism>
<dbReference type="AlphaFoldDB" id="A0A9E7GC72"/>
<reference evidence="1" key="1">
    <citation type="submission" date="2022-05" db="EMBL/GenBank/DDBJ databases">
        <title>The Musa troglodytarum L. genome provides insights into the mechanism of non-climacteric behaviour and enrichment of carotenoids.</title>
        <authorList>
            <person name="Wang J."/>
        </authorList>
    </citation>
    <scope>NUCLEOTIDE SEQUENCE</scope>
    <source>
        <tissue evidence="1">Leaf</tissue>
    </source>
</reference>
<evidence type="ECO:0000313" key="1">
    <source>
        <dbReference type="EMBL" id="URE12599.1"/>
    </source>
</evidence>
<sequence length="72" mass="7874">DLGETRSDYRTLYPRPSYLLVAKEKRSSTLSCQGYVVDSSSPKSEGVICSFGSVAAIIGVESAWFGRILRVL</sequence>
<accession>A0A9E7GC72</accession>
<keyword evidence="2" id="KW-1185">Reference proteome</keyword>
<protein>
    <submittedName>
        <fullName evidence="1">Uncharacterized protein</fullName>
    </submittedName>
</protein>
<evidence type="ECO:0000313" key="2">
    <source>
        <dbReference type="Proteomes" id="UP001055439"/>
    </source>
</evidence>
<feature type="non-terminal residue" evidence="1">
    <location>
        <position position="1"/>
    </location>
</feature>
<dbReference type="Proteomes" id="UP001055439">
    <property type="component" value="Chromosome 6"/>
</dbReference>
<dbReference type="EMBL" id="CP097508">
    <property type="protein sequence ID" value="URE12599.1"/>
    <property type="molecule type" value="Genomic_DNA"/>
</dbReference>
<proteinExistence type="predicted"/>
<name>A0A9E7GC72_9LILI</name>
<gene>
    <name evidence="1" type="ORF">MUK42_33976</name>
</gene>